<keyword evidence="1" id="KW-1133">Transmembrane helix</keyword>
<proteinExistence type="predicted"/>
<protein>
    <submittedName>
        <fullName evidence="2">Acyl-protein thioesterase 2-like</fullName>
    </submittedName>
</protein>
<accession>A0AAX6E4Y3</accession>
<comment type="caution">
    <text evidence="2">The sequence shown here is derived from an EMBL/GenBank/DDBJ whole genome shotgun (WGS) entry which is preliminary data.</text>
</comment>
<dbReference type="AlphaFoldDB" id="A0AAX6E4Y3"/>
<reference evidence="2" key="2">
    <citation type="submission" date="2023-04" db="EMBL/GenBank/DDBJ databases">
        <authorList>
            <person name="Bruccoleri R.E."/>
            <person name="Oakeley E.J."/>
            <person name="Faust A.-M."/>
            <person name="Dessus-Babus S."/>
            <person name="Altorfer M."/>
            <person name="Burckhardt D."/>
            <person name="Oertli M."/>
            <person name="Naumann U."/>
            <person name="Petersen F."/>
            <person name="Wong J."/>
        </authorList>
    </citation>
    <scope>NUCLEOTIDE SEQUENCE</scope>
    <source>
        <strain evidence="2">GSM-AAB239-AS_SAM_17_03QT</strain>
        <tissue evidence="2">Leaf</tissue>
    </source>
</reference>
<name>A0AAX6E4Y3_IRIPA</name>
<evidence type="ECO:0000256" key="1">
    <source>
        <dbReference type="SAM" id="Phobius"/>
    </source>
</evidence>
<organism evidence="2 3">
    <name type="scientific">Iris pallida</name>
    <name type="common">Sweet iris</name>
    <dbReference type="NCBI Taxonomy" id="29817"/>
    <lineage>
        <taxon>Eukaryota</taxon>
        <taxon>Viridiplantae</taxon>
        <taxon>Streptophyta</taxon>
        <taxon>Embryophyta</taxon>
        <taxon>Tracheophyta</taxon>
        <taxon>Spermatophyta</taxon>
        <taxon>Magnoliopsida</taxon>
        <taxon>Liliopsida</taxon>
        <taxon>Asparagales</taxon>
        <taxon>Iridaceae</taxon>
        <taxon>Iridoideae</taxon>
        <taxon>Irideae</taxon>
        <taxon>Iris</taxon>
    </lineage>
</organism>
<dbReference type="Proteomes" id="UP001140949">
    <property type="component" value="Unassembled WGS sequence"/>
</dbReference>
<sequence>MYLYFYLCIYISIIWIKYIFCKFYFFKWKHNQQCFKTVVR</sequence>
<dbReference type="EMBL" id="JANAVB010040018">
    <property type="protein sequence ID" value="KAJ6799051.1"/>
    <property type="molecule type" value="Genomic_DNA"/>
</dbReference>
<keyword evidence="1" id="KW-0812">Transmembrane</keyword>
<gene>
    <name evidence="2" type="ORF">M6B38_209105</name>
</gene>
<evidence type="ECO:0000313" key="2">
    <source>
        <dbReference type="EMBL" id="KAJ6799051.1"/>
    </source>
</evidence>
<feature type="transmembrane region" description="Helical" evidence="1">
    <location>
        <begin position="6"/>
        <end position="26"/>
    </location>
</feature>
<evidence type="ECO:0000313" key="3">
    <source>
        <dbReference type="Proteomes" id="UP001140949"/>
    </source>
</evidence>
<reference evidence="2" key="1">
    <citation type="journal article" date="2023" name="GigaByte">
        <title>Genome assembly of the bearded iris, Iris pallida Lam.</title>
        <authorList>
            <person name="Bruccoleri R.E."/>
            <person name="Oakeley E.J."/>
            <person name="Faust A.M.E."/>
            <person name="Altorfer M."/>
            <person name="Dessus-Babus S."/>
            <person name="Burckhardt D."/>
            <person name="Oertli M."/>
            <person name="Naumann U."/>
            <person name="Petersen F."/>
            <person name="Wong J."/>
        </authorList>
    </citation>
    <scope>NUCLEOTIDE SEQUENCE</scope>
    <source>
        <strain evidence="2">GSM-AAB239-AS_SAM_17_03QT</strain>
    </source>
</reference>
<keyword evidence="3" id="KW-1185">Reference proteome</keyword>
<keyword evidence="1" id="KW-0472">Membrane</keyword>